<evidence type="ECO:0000313" key="4">
    <source>
        <dbReference type="Proteomes" id="UP000441711"/>
    </source>
</evidence>
<accession>A0A6I0K2T4</accession>
<dbReference type="Proteomes" id="UP000441711">
    <property type="component" value="Unassembled WGS sequence"/>
</dbReference>
<dbReference type="Proteomes" id="UP000438773">
    <property type="component" value="Unassembled WGS sequence"/>
</dbReference>
<evidence type="ECO:0000313" key="1">
    <source>
        <dbReference type="EMBL" id="KAB4110823.1"/>
    </source>
</evidence>
<evidence type="ECO:0000313" key="2">
    <source>
        <dbReference type="EMBL" id="KAB4125763.1"/>
    </source>
</evidence>
<gene>
    <name evidence="1" type="ORF">GAQ70_05215</name>
    <name evidence="2" type="ORF">GAQ75_08250</name>
</gene>
<reference evidence="3 4" key="1">
    <citation type="journal article" date="2019" name="Nat. Med.">
        <title>A library of human gut bacterial isolates paired with longitudinal multiomics data enables mechanistic microbiome research.</title>
        <authorList>
            <person name="Poyet M."/>
            <person name="Groussin M."/>
            <person name="Gibbons S.M."/>
            <person name="Avila-Pacheco J."/>
            <person name="Jiang X."/>
            <person name="Kearney S.M."/>
            <person name="Perrotta A.R."/>
            <person name="Berdy B."/>
            <person name="Zhao S."/>
            <person name="Lieberman T.D."/>
            <person name="Swanson P.K."/>
            <person name="Smith M."/>
            <person name="Roesemann S."/>
            <person name="Alexander J.E."/>
            <person name="Rich S.A."/>
            <person name="Livny J."/>
            <person name="Vlamakis H."/>
            <person name="Clish C."/>
            <person name="Bullock K."/>
            <person name="Deik A."/>
            <person name="Scott J."/>
            <person name="Pierce K.A."/>
            <person name="Xavier R.J."/>
            <person name="Alm E.J."/>
        </authorList>
    </citation>
    <scope>NUCLEOTIDE SEQUENCE [LARGE SCALE GENOMIC DNA]</scope>
    <source>
        <strain evidence="1 4">BIOML-A36</strain>
        <strain evidence="2 3">BIOML-A37</strain>
    </source>
</reference>
<dbReference type="AlphaFoldDB" id="A0A6I0K2T4"/>
<evidence type="ECO:0000313" key="3">
    <source>
        <dbReference type="Proteomes" id="UP000438773"/>
    </source>
</evidence>
<dbReference type="EMBL" id="WCUQ01000004">
    <property type="protein sequence ID" value="KAB4125763.1"/>
    <property type="molecule type" value="Genomic_DNA"/>
</dbReference>
<dbReference type="EMBL" id="WCUP01000003">
    <property type="protein sequence ID" value="KAB4110823.1"/>
    <property type="molecule type" value="Genomic_DNA"/>
</dbReference>
<organism evidence="2 3">
    <name type="scientific">Bacteroides uniformis</name>
    <dbReference type="NCBI Taxonomy" id="820"/>
    <lineage>
        <taxon>Bacteria</taxon>
        <taxon>Pseudomonadati</taxon>
        <taxon>Bacteroidota</taxon>
        <taxon>Bacteroidia</taxon>
        <taxon>Bacteroidales</taxon>
        <taxon>Bacteroidaceae</taxon>
        <taxon>Bacteroides</taxon>
    </lineage>
</organism>
<protein>
    <submittedName>
        <fullName evidence="2">Uncharacterized protein</fullName>
    </submittedName>
</protein>
<comment type="caution">
    <text evidence="2">The sequence shown here is derived from an EMBL/GenBank/DDBJ whole genome shotgun (WGS) entry which is preliminary data.</text>
</comment>
<dbReference type="RefSeq" id="WP_130088864.1">
    <property type="nucleotide sequence ID" value="NZ_WCUP01000003.1"/>
</dbReference>
<proteinExistence type="predicted"/>
<name>A0A6I0K2T4_BACUN</name>
<sequence>MENQVILSKKNCHRAATVRQIEHPEYGEWLFEWRGQDLGGNMMRRDYAHIASRPGFGDSIVIYDNELSMWEILSWKYEVNLEELCEAAYNAFYSTSFVPDERATQYIRDYEKELNSDLANMPESEKERYITKYKDWVRTLFSKHSRIMSAMITGPARFPTRRNEKANNSYDASCREFREWREKALKAIARRIEEAKPSEQRKNEEWMRLKRSIYSSACTIKGINEGTERGYNKALFVSSIYGKVETYAKRGDVATVEKAIAYVRELNKQSSIITERHKFFKLVGMAKVVCKAQEEKTNKEDVEIEFEGGKVVKNFSEDRLQIIFPGKPDSETISKLKSNGFRWSPRFMAWQRQLTDNSYYACARVVPVTVEQLKTA</sequence>